<keyword evidence="16 20" id="KW-0472">Membrane</keyword>
<comment type="subcellular location">
    <subcellularLocation>
        <location evidence="4">Endoplasmic reticulum membrane</location>
        <topology evidence="4">Multi-pass membrane protein</topology>
    </subcellularLocation>
    <subcellularLocation>
        <location evidence="3">Vacuole membrane</location>
        <topology evidence="3">Multi-pass membrane protein</topology>
    </subcellularLocation>
</comment>
<keyword evidence="14 20" id="KW-1133">Transmembrane helix</keyword>
<evidence type="ECO:0000256" key="20">
    <source>
        <dbReference type="SAM" id="Phobius"/>
    </source>
</evidence>
<evidence type="ECO:0000256" key="10">
    <source>
        <dbReference type="ARBA" id="ARBA00022723"/>
    </source>
</evidence>
<evidence type="ECO:0000313" key="22">
    <source>
        <dbReference type="EMBL" id="KAL3685909.1"/>
    </source>
</evidence>
<feature type="compositionally biased region" description="Basic and acidic residues" evidence="19">
    <location>
        <begin position="17"/>
        <end position="27"/>
    </location>
</feature>
<accession>A0ABD3H965</accession>
<feature type="region of interest" description="Disordered" evidence="19">
    <location>
        <begin position="1"/>
        <end position="27"/>
    </location>
</feature>
<gene>
    <name evidence="22" type="ORF">R1sor_003931</name>
</gene>
<evidence type="ECO:0000256" key="15">
    <source>
        <dbReference type="ARBA" id="ARBA00023049"/>
    </source>
</evidence>
<reference evidence="22 23" key="1">
    <citation type="submission" date="2024-09" db="EMBL/GenBank/DDBJ databases">
        <title>Chromosome-scale assembly of Riccia sorocarpa.</title>
        <authorList>
            <person name="Paukszto L."/>
        </authorList>
    </citation>
    <scope>NUCLEOTIDE SEQUENCE [LARGE SCALE GENOMIC DNA]</scope>
    <source>
        <strain evidence="22">LP-2024</strain>
        <tissue evidence="22">Aerial parts of the thallus</tissue>
    </source>
</reference>
<evidence type="ECO:0000256" key="18">
    <source>
        <dbReference type="ARBA" id="ARBA00031512"/>
    </source>
</evidence>
<evidence type="ECO:0000256" key="16">
    <source>
        <dbReference type="ARBA" id="ARBA00023136"/>
    </source>
</evidence>
<feature type="transmembrane region" description="Helical" evidence="20">
    <location>
        <begin position="400"/>
        <end position="419"/>
    </location>
</feature>
<keyword evidence="13" id="KW-0862">Zinc</keyword>
<sequence length="900" mass="98234">MRRQAVSDRTNVPQDTRVGEDTEDDKKYRDVVEKSPLGAAVEWLLMLILVVYGGWVVVYFQAGQLPAPLSAAASGAAGFSEERAIGHVQNLVSFGPHPVGTKALEQAFQYVYSELVQIKDEAHDFVDVELEIFTPNPGFERLREGVFFGKTLVYANLKHIVVRVSPSNSVEAKDFSLLVSSHIDTVITSPGAGDCSSCISIMVELVRALSHRAQRFKHSVIFLFNTGEEEGLLGAHGFITQHPWSSTIRAVIDIEAMGVGGKSLLFQAGPDSWLLEQYTKVAKYPSAHALAQDAFHFGLVHSATDFQVYVEVGGLSGIDFAHLENNAVYHTKNDKLWHLRPGSLQPVGRDLVALLDTAAQSDELPFVKVNATGFTQMETVFFDVLGRWMVTYSMETARRIQISILIQGLVLLVSSMFLSGTGTAAFVELGLAILTLVLTWLMALAHVLLVAIILPYVSPFPLPYIAHSWIAVGLFGFPAVFGALLGQAIGRALLAKYIGRDGRRQAELHAERWLFKAGMLQWMLLLGLGTWVGAGSSVLALFWLVPPAIAYGLMETKFSPQQRLRGIKRTTLWLSSIVGLSTTAFPAVRLGGVIIGGLARAERNPGSAPVWAGNAVSGGLIAGIVCLTLIYLLPFAHRSGGLKWILLGLTTAFIVTLGIVVFEVVPAFTEHVSRGLHLVHVVDTKSLDPVTGLPSQKISLFAATAGGFEKELNAMKDEDFVCGKSIDYVSFLVKSGCEKPLDDDKSLLKGQPSITVESDKVSSGQRVTSVRLTAGASYRWNLAINTTAVESFKLETSSDRQVLVPGGKIFGVNGWHNLQYCSGKPTGPDDFYLTLYWHPEEVSDKVVERSRDIQVLRLRTDVNHITPEFDKLVTKLPAWCTLFGKSTGPYPLAYLAELKL</sequence>
<evidence type="ECO:0000256" key="6">
    <source>
        <dbReference type="ARBA" id="ARBA00017435"/>
    </source>
</evidence>
<evidence type="ECO:0000256" key="11">
    <source>
        <dbReference type="ARBA" id="ARBA00022801"/>
    </source>
</evidence>
<dbReference type="PANTHER" id="PTHR12147">
    <property type="entry name" value="METALLOPEPTIDASE M28 FAMILY MEMBER"/>
    <property type="match status" value="1"/>
</dbReference>
<dbReference type="GO" id="GO:0006508">
    <property type="term" value="P:proteolysis"/>
    <property type="evidence" value="ECO:0007669"/>
    <property type="project" value="UniProtKB-KW"/>
</dbReference>
<feature type="transmembrane region" description="Helical" evidence="20">
    <location>
        <begin position="469"/>
        <end position="493"/>
    </location>
</feature>
<dbReference type="GO" id="GO:0005774">
    <property type="term" value="C:vacuolar membrane"/>
    <property type="evidence" value="ECO:0007669"/>
    <property type="project" value="UniProtKB-SubCell"/>
</dbReference>
<dbReference type="Proteomes" id="UP001633002">
    <property type="component" value="Unassembled WGS sequence"/>
</dbReference>
<evidence type="ECO:0000256" key="3">
    <source>
        <dbReference type="ARBA" id="ARBA00004128"/>
    </source>
</evidence>
<dbReference type="GO" id="GO:0008237">
    <property type="term" value="F:metallopeptidase activity"/>
    <property type="evidence" value="ECO:0007669"/>
    <property type="project" value="UniProtKB-KW"/>
</dbReference>
<keyword evidence="9 20" id="KW-0812">Transmembrane</keyword>
<feature type="transmembrane region" description="Helical" evidence="20">
    <location>
        <begin position="37"/>
        <end position="60"/>
    </location>
</feature>
<comment type="caution">
    <text evidence="22">The sequence shown here is derived from an EMBL/GenBank/DDBJ whole genome shotgun (WGS) entry which is preliminary data.</text>
</comment>
<dbReference type="SUPFAM" id="SSF53187">
    <property type="entry name" value="Zn-dependent exopeptidases"/>
    <property type="match status" value="1"/>
</dbReference>
<dbReference type="EMBL" id="JBJQOH010000006">
    <property type="protein sequence ID" value="KAL3685909.1"/>
    <property type="molecule type" value="Genomic_DNA"/>
</dbReference>
<evidence type="ECO:0000256" key="13">
    <source>
        <dbReference type="ARBA" id="ARBA00022833"/>
    </source>
</evidence>
<dbReference type="AlphaFoldDB" id="A0ABD3H965"/>
<proteinExistence type="inferred from homology"/>
<dbReference type="FunFam" id="3.40.630.10:FF:000008">
    <property type="entry name" value="Endoplasmic reticulum metallopeptidase 1"/>
    <property type="match status" value="1"/>
</dbReference>
<keyword evidence="23" id="KW-1185">Reference proteome</keyword>
<keyword evidence="17" id="KW-0325">Glycoprotein</keyword>
<evidence type="ECO:0000256" key="1">
    <source>
        <dbReference type="ARBA" id="ARBA00001947"/>
    </source>
</evidence>
<feature type="transmembrane region" description="Helical" evidence="20">
    <location>
        <begin position="611"/>
        <end position="633"/>
    </location>
</feature>
<dbReference type="GO" id="GO:0005789">
    <property type="term" value="C:endoplasmic reticulum membrane"/>
    <property type="evidence" value="ECO:0007669"/>
    <property type="project" value="UniProtKB-SubCell"/>
</dbReference>
<keyword evidence="12" id="KW-0256">Endoplasmic reticulum</keyword>
<dbReference type="InterPro" id="IPR007484">
    <property type="entry name" value="Peptidase_M28"/>
</dbReference>
<evidence type="ECO:0000313" key="23">
    <source>
        <dbReference type="Proteomes" id="UP001633002"/>
    </source>
</evidence>
<comment type="cofactor">
    <cofactor evidence="1">
        <name>Zn(2+)</name>
        <dbReference type="ChEBI" id="CHEBI:29105"/>
    </cofactor>
</comment>
<evidence type="ECO:0000256" key="17">
    <source>
        <dbReference type="ARBA" id="ARBA00023180"/>
    </source>
</evidence>
<feature type="transmembrane region" description="Helical" evidence="20">
    <location>
        <begin position="574"/>
        <end position="599"/>
    </location>
</feature>
<evidence type="ECO:0000256" key="5">
    <source>
        <dbReference type="ARBA" id="ARBA00010918"/>
    </source>
</evidence>
<protein>
    <recommendedName>
        <fullName evidence="6">Vacuolar membrane protease</fullName>
    </recommendedName>
    <alternativeName>
        <fullName evidence="18">FXNA-related family protease 1</fullName>
    </alternativeName>
</protein>
<dbReference type="Pfam" id="PF04389">
    <property type="entry name" value="Peptidase_M28"/>
    <property type="match status" value="1"/>
</dbReference>
<keyword evidence="11" id="KW-0378">Hydrolase</keyword>
<comment type="function">
    <text evidence="2">May be involved in vacuolar sorting and osmoregulation.</text>
</comment>
<dbReference type="CDD" id="cd03875">
    <property type="entry name" value="M28_Fxna_like"/>
    <property type="match status" value="1"/>
</dbReference>
<evidence type="ECO:0000256" key="9">
    <source>
        <dbReference type="ARBA" id="ARBA00022692"/>
    </source>
</evidence>
<dbReference type="InterPro" id="IPR048024">
    <property type="entry name" value="Fxna-like_M28_dom"/>
</dbReference>
<evidence type="ECO:0000256" key="2">
    <source>
        <dbReference type="ARBA" id="ARBA00003273"/>
    </source>
</evidence>
<evidence type="ECO:0000256" key="7">
    <source>
        <dbReference type="ARBA" id="ARBA00022554"/>
    </source>
</evidence>
<keyword evidence="7" id="KW-0926">Vacuole</keyword>
<feature type="domain" description="Peptidase M28" evidence="21">
    <location>
        <begin position="160"/>
        <end position="350"/>
    </location>
</feature>
<evidence type="ECO:0000256" key="12">
    <source>
        <dbReference type="ARBA" id="ARBA00022824"/>
    </source>
</evidence>
<organism evidence="22 23">
    <name type="scientific">Riccia sorocarpa</name>
    <dbReference type="NCBI Taxonomy" id="122646"/>
    <lineage>
        <taxon>Eukaryota</taxon>
        <taxon>Viridiplantae</taxon>
        <taxon>Streptophyta</taxon>
        <taxon>Embryophyta</taxon>
        <taxon>Marchantiophyta</taxon>
        <taxon>Marchantiopsida</taxon>
        <taxon>Marchantiidae</taxon>
        <taxon>Marchantiales</taxon>
        <taxon>Ricciaceae</taxon>
        <taxon>Riccia</taxon>
    </lineage>
</organism>
<keyword evidence="10" id="KW-0479">Metal-binding</keyword>
<feature type="transmembrane region" description="Helical" evidence="20">
    <location>
        <begin position="645"/>
        <end position="668"/>
    </location>
</feature>
<feature type="transmembrane region" description="Helical" evidence="20">
    <location>
        <begin position="431"/>
        <end position="457"/>
    </location>
</feature>
<name>A0ABD3H965_9MARC</name>
<keyword evidence="15" id="KW-0482">Metalloprotease</keyword>
<comment type="similarity">
    <text evidence="5">Belongs to the peptidase M28 family.</text>
</comment>
<evidence type="ECO:0000256" key="14">
    <source>
        <dbReference type="ARBA" id="ARBA00022989"/>
    </source>
</evidence>
<keyword evidence="8" id="KW-0645">Protease</keyword>
<dbReference type="GO" id="GO:0046872">
    <property type="term" value="F:metal ion binding"/>
    <property type="evidence" value="ECO:0007669"/>
    <property type="project" value="UniProtKB-KW"/>
</dbReference>
<evidence type="ECO:0000256" key="8">
    <source>
        <dbReference type="ARBA" id="ARBA00022670"/>
    </source>
</evidence>
<dbReference type="PANTHER" id="PTHR12147:SF58">
    <property type="entry name" value="VACUOLAR MEMBRANE PROTEASE"/>
    <property type="match status" value="1"/>
</dbReference>
<evidence type="ECO:0000256" key="4">
    <source>
        <dbReference type="ARBA" id="ARBA00004477"/>
    </source>
</evidence>
<evidence type="ECO:0000259" key="21">
    <source>
        <dbReference type="Pfam" id="PF04389"/>
    </source>
</evidence>
<dbReference type="InterPro" id="IPR045175">
    <property type="entry name" value="M28_fam"/>
</dbReference>
<dbReference type="Gene3D" id="3.40.630.10">
    <property type="entry name" value="Zn peptidases"/>
    <property type="match status" value="1"/>
</dbReference>
<evidence type="ECO:0000256" key="19">
    <source>
        <dbReference type="SAM" id="MobiDB-lite"/>
    </source>
</evidence>